<dbReference type="EnsemblMetazoa" id="XM_020001942.1">
    <property type="protein sequence ID" value="XP_019857501.1"/>
    <property type="gene ID" value="LOC109585806"/>
</dbReference>
<dbReference type="InterPro" id="IPR013783">
    <property type="entry name" value="Ig-like_fold"/>
</dbReference>
<feature type="domain" description="Fibronectin type-III" evidence="3">
    <location>
        <begin position="544"/>
        <end position="641"/>
    </location>
</feature>
<evidence type="ECO:0000259" key="3">
    <source>
        <dbReference type="PROSITE" id="PS50853"/>
    </source>
</evidence>
<reference evidence="5" key="1">
    <citation type="journal article" date="2010" name="Nature">
        <title>The Amphimedon queenslandica genome and the evolution of animal complexity.</title>
        <authorList>
            <person name="Srivastava M."/>
            <person name="Simakov O."/>
            <person name="Chapman J."/>
            <person name="Fahey B."/>
            <person name="Gauthier M.E."/>
            <person name="Mitros T."/>
            <person name="Richards G.S."/>
            <person name="Conaco C."/>
            <person name="Dacre M."/>
            <person name="Hellsten U."/>
            <person name="Larroux C."/>
            <person name="Putnam N.H."/>
            <person name="Stanke M."/>
            <person name="Adamska M."/>
            <person name="Darling A."/>
            <person name="Degnan S.M."/>
            <person name="Oakley T.H."/>
            <person name="Plachetzki D.C."/>
            <person name="Zhai Y."/>
            <person name="Adamski M."/>
            <person name="Calcino A."/>
            <person name="Cummins S.F."/>
            <person name="Goodstein D.M."/>
            <person name="Harris C."/>
            <person name="Jackson D.J."/>
            <person name="Leys S.P."/>
            <person name="Shu S."/>
            <person name="Woodcroft B.J."/>
            <person name="Vervoort M."/>
            <person name="Kosik K.S."/>
            <person name="Manning G."/>
            <person name="Degnan B.M."/>
            <person name="Rokhsar D.S."/>
        </authorList>
    </citation>
    <scope>NUCLEOTIDE SEQUENCE [LARGE SCALE GENOMIC DNA]</scope>
</reference>
<feature type="signal peptide" evidence="2">
    <location>
        <begin position="1"/>
        <end position="26"/>
    </location>
</feature>
<feature type="transmembrane region" description="Helical" evidence="1">
    <location>
        <begin position="836"/>
        <end position="862"/>
    </location>
</feature>
<protein>
    <recommendedName>
        <fullName evidence="3">Fibronectin type-III domain-containing protein</fullName>
    </recommendedName>
</protein>
<feature type="domain" description="Fibronectin type-III" evidence="3">
    <location>
        <begin position="642"/>
        <end position="737"/>
    </location>
</feature>
<dbReference type="Gene3D" id="2.60.40.10">
    <property type="entry name" value="Immunoglobulins"/>
    <property type="match status" value="2"/>
</dbReference>
<keyword evidence="5" id="KW-1185">Reference proteome</keyword>
<dbReference type="CDD" id="cd00063">
    <property type="entry name" value="FN3"/>
    <property type="match status" value="1"/>
</dbReference>
<proteinExistence type="predicted"/>
<sequence length="865" mass="95670">MEQCRRAGVVCLSFLLFVSFSPCLMSNCPCNDNKPMLYDTSCSPLPNNTAIAGTANSRVTCCTGSDNITAVWIDPFGHNVSSSMSNLVNAHNPVQLDIISSITVEHCSSRCGAYSCRLVINATQEEADRLFLIVKSSSDTIGLPNVTNISFQVLSLHRPLSVSLSFNSTALPPTHVYWSTPSSYFNQSHYSRLLNAAEVIYSNVLLIIDISSPSEAAGLYVANISTNGEEFTSLNISLDITRSITDITFSGFNKTHSLIRWKNGDIDRNNLINYIYNNETGQNVSTPNDFYYYPISDNSSYNLLLYSTEDHLLPSEMQLVNFVTQGAPSSVVIDTISSTNSTCLLINWSLHQPVPTLINHALIHHYYNNCSATEQQEYIKIHQNSSSLLHYSNEVCSLQAGLEYCFKISLYSPWDDVTNSSYYCVNISVIPSETRVVIDTISSTNSTCLIINWSLHQPVPTLINHASIHYYNNCSATEQQEYIKFHQNSSSLLHYSNEVCSLQAGLEYCFKISLYSPCNDVTNSSYYCVNISVIPSETRAPSRAPLSLNATNVHCNLTILSWLPLHCSEWISPFSHYSVQLAESEDCSKGSYDQEITSLEPVLNISFPRPFTDYCVRVSQVNIGNNTGPYSQGVHVKSPQCPPGRVLNLTASVGLITAQLSWNEPNSTNGIINNYIILISTSSSSSSSVRNLSTGNKIIDIKELLPNMGYTFSVAAVNEGGIGQRSTITMRTRSIESIRTMNISWTLNEVTVTWYRPVSTIITNIIINYAINKESGNVILINNNTTRRWSHSVTIGDKYNYSISIAAGIYTNNTLINGNFTNLNGCHGNCDTSISLYLWIGGGGGVGLAIIIIILIIITIVWRKR</sequence>
<accession>A0AAN0JKF9</accession>
<dbReference type="Proteomes" id="UP000007879">
    <property type="component" value="Unassembled WGS sequence"/>
</dbReference>
<dbReference type="PANTHER" id="PTHR46957:SF3">
    <property type="entry name" value="CYTOKINE RECEPTOR"/>
    <property type="match status" value="1"/>
</dbReference>
<evidence type="ECO:0000256" key="2">
    <source>
        <dbReference type="SAM" id="SignalP"/>
    </source>
</evidence>
<dbReference type="RefSeq" id="XP_019857501.1">
    <property type="nucleotide sequence ID" value="XM_020001942.1"/>
</dbReference>
<organism evidence="4 5">
    <name type="scientific">Amphimedon queenslandica</name>
    <name type="common">Sponge</name>
    <dbReference type="NCBI Taxonomy" id="400682"/>
    <lineage>
        <taxon>Eukaryota</taxon>
        <taxon>Metazoa</taxon>
        <taxon>Porifera</taxon>
        <taxon>Demospongiae</taxon>
        <taxon>Heteroscleromorpha</taxon>
        <taxon>Haplosclerida</taxon>
        <taxon>Niphatidae</taxon>
        <taxon>Amphimedon</taxon>
    </lineage>
</organism>
<keyword evidence="1" id="KW-1133">Transmembrane helix</keyword>
<dbReference type="GeneID" id="109585806"/>
<dbReference type="SUPFAM" id="SSF49265">
    <property type="entry name" value="Fibronectin type III"/>
    <property type="match status" value="1"/>
</dbReference>
<keyword evidence="1" id="KW-0812">Transmembrane</keyword>
<name>A0AAN0JKF9_AMPQE</name>
<dbReference type="PANTHER" id="PTHR46957">
    <property type="entry name" value="CYTOKINE RECEPTOR"/>
    <property type="match status" value="1"/>
</dbReference>
<dbReference type="GO" id="GO:0016020">
    <property type="term" value="C:membrane"/>
    <property type="evidence" value="ECO:0007669"/>
    <property type="project" value="UniProtKB-SubCell"/>
</dbReference>
<dbReference type="AlphaFoldDB" id="A0AAN0JKF9"/>
<dbReference type="InterPro" id="IPR050713">
    <property type="entry name" value="RTP_Phos/Ushers"/>
</dbReference>
<keyword evidence="1" id="KW-0472">Membrane</keyword>
<feature type="chain" id="PRO_5042982364" description="Fibronectin type-III domain-containing protein" evidence="2">
    <location>
        <begin position="27"/>
        <end position="865"/>
    </location>
</feature>
<dbReference type="Pfam" id="PF00041">
    <property type="entry name" value="fn3"/>
    <property type="match status" value="1"/>
</dbReference>
<dbReference type="KEGG" id="aqu:109585806"/>
<dbReference type="InterPro" id="IPR003961">
    <property type="entry name" value="FN3_dom"/>
</dbReference>
<evidence type="ECO:0000313" key="5">
    <source>
        <dbReference type="Proteomes" id="UP000007879"/>
    </source>
</evidence>
<reference evidence="4" key="2">
    <citation type="submission" date="2024-06" db="UniProtKB">
        <authorList>
            <consortium name="EnsemblMetazoa"/>
        </authorList>
    </citation>
    <scope>IDENTIFICATION</scope>
</reference>
<evidence type="ECO:0000313" key="4">
    <source>
        <dbReference type="EnsemblMetazoa" id="XP_019857501.1"/>
    </source>
</evidence>
<keyword evidence="2" id="KW-0732">Signal</keyword>
<dbReference type="PROSITE" id="PS50853">
    <property type="entry name" value="FN3"/>
    <property type="match status" value="2"/>
</dbReference>
<dbReference type="InterPro" id="IPR036116">
    <property type="entry name" value="FN3_sf"/>
</dbReference>
<dbReference type="SMART" id="SM00060">
    <property type="entry name" value="FN3"/>
    <property type="match status" value="2"/>
</dbReference>
<evidence type="ECO:0000256" key="1">
    <source>
        <dbReference type="SAM" id="Phobius"/>
    </source>
</evidence>